<dbReference type="Pfam" id="PF00553">
    <property type="entry name" value="CBM_2"/>
    <property type="match status" value="1"/>
</dbReference>
<feature type="domain" description="CBM2" evidence="7">
    <location>
        <begin position="599"/>
        <end position="708"/>
    </location>
</feature>
<dbReference type="Gene3D" id="2.60.40.10">
    <property type="entry name" value="Immunoglobulins"/>
    <property type="match status" value="1"/>
</dbReference>
<organism evidence="8 9">
    <name type="scientific">Streptacidiphilus monticola</name>
    <dbReference type="NCBI Taxonomy" id="2161674"/>
    <lineage>
        <taxon>Bacteria</taxon>
        <taxon>Bacillati</taxon>
        <taxon>Actinomycetota</taxon>
        <taxon>Actinomycetes</taxon>
        <taxon>Kitasatosporales</taxon>
        <taxon>Streptomycetaceae</taxon>
        <taxon>Streptacidiphilus</taxon>
    </lineage>
</organism>
<comment type="caution">
    <text evidence="8">The sequence shown here is derived from an EMBL/GenBank/DDBJ whole genome shotgun (WGS) entry which is preliminary data.</text>
</comment>
<dbReference type="CDD" id="cd00063">
    <property type="entry name" value="FN3"/>
    <property type="match status" value="1"/>
</dbReference>
<name>A0ABW1G9L3_9ACTN</name>
<evidence type="ECO:0000256" key="3">
    <source>
        <dbReference type="ARBA" id="ARBA00023295"/>
    </source>
</evidence>
<dbReference type="SMART" id="SM00637">
    <property type="entry name" value="CBD_II"/>
    <property type="match status" value="1"/>
</dbReference>
<keyword evidence="1 5" id="KW-0732">Signal</keyword>
<dbReference type="Gene3D" id="3.20.20.80">
    <property type="entry name" value="Glycosidases"/>
    <property type="match status" value="1"/>
</dbReference>
<dbReference type="SUPFAM" id="SSF49384">
    <property type="entry name" value="Carbohydrate-binding domain"/>
    <property type="match status" value="1"/>
</dbReference>
<evidence type="ECO:0000259" key="7">
    <source>
        <dbReference type="PROSITE" id="PS51173"/>
    </source>
</evidence>
<keyword evidence="2" id="KW-0119">Carbohydrate metabolism</keyword>
<accession>A0ABW1G9L3</accession>
<reference evidence="9" key="1">
    <citation type="journal article" date="2019" name="Int. J. Syst. Evol. Microbiol.">
        <title>The Global Catalogue of Microorganisms (GCM) 10K type strain sequencing project: providing services to taxonomists for standard genome sequencing and annotation.</title>
        <authorList>
            <consortium name="The Broad Institute Genomics Platform"/>
            <consortium name="The Broad Institute Genome Sequencing Center for Infectious Disease"/>
            <person name="Wu L."/>
            <person name="Ma J."/>
        </authorList>
    </citation>
    <scope>NUCLEOTIDE SEQUENCE [LARGE SCALE GENOMIC DNA]</scope>
    <source>
        <strain evidence="9">JCM 4816</strain>
    </source>
</reference>
<dbReference type="EMBL" id="JBHSQJ010000170">
    <property type="protein sequence ID" value="MFC5911480.1"/>
    <property type="molecule type" value="Genomic_DNA"/>
</dbReference>
<keyword evidence="3" id="KW-0326">Glycosidase</keyword>
<dbReference type="PANTHER" id="PTHR43576:SF3">
    <property type="entry name" value="ALPHA-L-ARABINOFURANOSIDASE C"/>
    <property type="match status" value="1"/>
</dbReference>
<dbReference type="InterPro" id="IPR003961">
    <property type="entry name" value="FN3_dom"/>
</dbReference>
<dbReference type="SMART" id="SM00060">
    <property type="entry name" value="FN3"/>
    <property type="match status" value="1"/>
</dbReference>
<evidence type="ECO:0000256" key="1">
    <source>
        <dbReference type="ARBA" id="ARBA00022729"/>
    </source>
</evidence>
<keyword evidence="9" id="KW-1185">Reference proteome</keyword>
<keyword evidence="3" id="KW-0378">Hydrolase</keyword>
<evidence type="ECO:0000256" key="5">
    <source>
        <dbReference type="SAM" id="SignalP"/>
    </source>
</evidence>
<dbReference type="InterPro" id="IPR001919">
    <property type="entry name" value="CBD2"/>
</dbReference>
<dbReference type="InterPro" id="IPR008965">
    <property type="entry name" value="CBM2/CBM3_carb-bd_dom_sf"/>
</dbReference>
<dbReference type="PROSITE" id="PS50853">
    <property type="entry name" value="FN3"/>
    <property type="match status" value="1"/>
</dbReference>
<evidence type="ECO:0000256" key="2">
    <source>
        <dbReference type="ARBA" id="ARBA00023277"/>
    </source>
</evidence>
<feature type="domain" description="Fibronectin type-III" evidence="6">
    <location>
        <begin position="511"/>
        <end position="600"/>
    </location>
</feature>
<evidence type="ECO:0000313" key="9">
    <source>
        <dbReference type="Proteomes" id="UP001596174"/>
    </source>
</evidence>
<dbReference type="Gene3D" id="2.60.40.1180">
    <property type="entry name" value="Golgi alpha-mannosidase II"/>
    <property type="match status" value="1"/>
</dbReference>
<evidence type="ECO:0000313" key="8">
    <source>
        <dbReference type="EMBL" id="MFC5911480.1"/>
    </source>
</evidence>
<dbReference type="SUPFAM" id="SSF51445">
    <property type="entry name" value="(Trans)glycosidases"/>
    <property type="match status" value="1"/>
</dbReference>
<feature type="signal peptide" evidence="5">
    <location>
        <begin position="1"/>
        <end position="18"/>
    </location>
</feature>
<evidence type="ECO:0000259" key="6">
    <source>
        <dbReference type="PROSITE" id="PS50853"/>
    </source>
</evidence>
<keyword evidence="4" id="KW-0624">Polysaccharide degradation</keyword>
<dbReference type="InterPro" id="IPR017853">
    <property type="entry name" value="GH"/>
</dbReference>
<dbReference type="Pfam" id="PF00041">
    <property type="entry name" value="fn3"/>
    <property type="match status" value="1"/>
</dbReference>
<dbReference type="PROSITE" id="PS51173">
    <property type="entry name" value="CBM2"/>
    <property type="match status" value="1"/>
</dbReference>
<dbReference type="InterPro" id="IPR013780">
    <property type="entry name" value="Glyco_hydro_b"/>
</dbReference>
<dbReference type="SUPFAM" id="SSF49265">
    <property type="entry name" value="Fibronectin type III"/>
    <property type="match status" value="1"/>
</dbReference>
<evidence type="ECO:0000256" key="4">
    <source>
        <dbReference type="ARBA" id="ARBA00023326"/>
    </source>
</evidence>
<dbReference type="InterPro" id="IPR036116">
    <property type="entry name" value="FN3_sf"/>
</dbReference>
<gene>
    <name evidence="8" type="ORF">ACFP3V_30275</name>
</gene>
<sequence length="708" mass="71264">MCLGGITLTGLSPGTAVAAAGQAATATVNAGQALATVPATAIGTNGSVYDAALTDAAVPGLLKSAGTGLIRFPGGTSADTYDWKNNSDVVSGNTWPTSFDQYATLLSQTGAQGMVTVNYGTGDAVGATQSPAESGAQLAADWVRYANVTHHYGIKYWEIGNEVYGNGTYGGSWEPDRHCAAGSSPTNCGPAVYAQNVKAYISAMKAVDPSIVVGVVLTAPGNWPDGQTSAGSPQPWNQTVMTALAGQIGFADVHWYPQNPTSVGPPGPDDATLLSASAQIPGMVSTLRSQLGQYAGSSTLPIMVTETNSVSSNPGKQTLSQVNALFLAQDYLGWLQNGVAGVDWWQIHNGIVTTGDNGSSLYGTATYGDYGILSDASCGTVNGSQVCEPAVDTPFPAYYGMQLLSRFIHPGDTLVAASSNQSLVKAYAAKAPDGTLRVLLVNDDPANTYNVALGYAGFTPAATAPSVATLAPPGNGISTASTGSASSQSIAPYSAAVITLQPGGAISPPSTPGTPVASGVTATAATLTWAASTSAAGIAGYDVVSLTGGTETVVAQPTTNATTLSGLTPSTTYTFAVYARDTAGNRSTRSGTVAVTTGPSATGVSCAVTYTPNVWSGGLTANVTLTNTGSSAWSSWTAQFTLPDGEKITNAWNATVGQSGTGVTAGNLSYNATVAPGGSASFGYQATWTTSSAAPASFTVNKTACTVN</sequence>
<protein>
    <submittedName>
        <fullName evidence="8">Cellulose binding domain-containing protein</fullName>
    </submittedName>
</protein>
<dbReference type="InterPro" id="IPR012291">
    <property type="entry name" value="CBM2_carb-bd_dom_sf"/>
</dbReference>
<dbReference type="RefSeq" id="WP_380590518.1">
    <property type="nucleotide sequence ID" value="NZ_JBHSQJ010000170.1"/>
</dbReference>
<dbReference type="Proteomes" id="UP001596174">
    <property type="component" value="Unassembled WGS sequence"/>
</dbReference>
<dbReference type="Gene3D" id="2.60.40.290">
    <property type="match status" value="1"/>
</dbReference>
<dbReference type="PANTHER" id="PTHR43576">
    <property type="entry name" value="ALPHA-L-ARABINOFURANOSIDASE C-RELATED"/>
    <property type="match status" value="1"/>
</dbReference>
<dbReference type="InterPro" id="IPR013783">
    <property type="entry name" value="Ig-like_fold"/>
</dbReference>
<feature type="chain" id="PRO_5046989958" evidence="5">
    <location>
        <begin position="19"/>
        <end position="708"/>
    </location>
</feature>
<proteinExistence type="predicted"/>